<feature type="coiled-coil region" evidence="1">
    <location>
        <begin position="4"/>
        <end position="38"/>
    </location>
</feature>
<dbReference type="SUPFAM" id="SSF50692">
    <property type="entry name" value="ADC-like"/>
    <property type="match status" value="1"/>
</dbReference>
<keyword evidence="1" id="KW-0175">Coiled coil</keyword>
<comment type="caution">
    <text evidence="2">The sequence shown here is derived from an EMBL/GenBank/DDBJ whole genome shotgun (WGS) entry which is preliminary data.</text>
</comment>
<reference evidence="2" key="1">
    <citation type="journal article" date="2020" name="mSystems">
        <title>Genome- and Community-Level Interaction Insights into Carbon Utilization and Element Cycling Functions of Hydrothermarchaeota in Hydrothermal Sediment.</title>
        <authorList>
            <person name="Zhou Z."/>
            <person name="Liu Y."/>
            <person name="Xu W."/>
            <person name="Pan J."/>
            <person name="Luo Z.H."/>
            <person name="Li M."/>
        </authorList>
    </citation>
    <scope>NUCLEOTIDE SEQUENCE [LARGE SCALE GENOMIC DNA]</scope>
    <source>
        <strain evidence="2">SpSt-26</strain>
    </source>
</reference>
<accession>A0A7J2TGI2</accession>
<organism evidence="2">
    <name type="scientific">Archaeoglobus fulgidus</name>
    <dbReference type="NCBI Taxonomy" id="2234"/>
    <lineage>
        <taxon>Archaea</taxon>
        <taxon>Methanobacteriati</taxon>
        <taxon>Methanobacteriota</taxon>
        <taxon>Archaeoglobi</taxon>
        <taxon>Archaeoglobales</taxon>
        <taxon>Archaeoglobaceae</taxon>
        <taxon>Archaeoglobus</taxon>
    </lineage>
</organism>
<proteinExistence type="predicted"/>
<dbReference type="Gene3D" id="2.40.40.20">
    <property type="match status" value="1"/>
</dbReference>
<dbReference type="AlphaFoldDB" id="A0A7J2TGI2"/>
<evidence type="ECO:0000313" key="2">
    <source>
        <dbReference type="EMBL" id="HEH34703.1"/>
    </source>
</evidence>
<gene>
    <name evidence="2" type="ORF">ENP88_00800</name>
</gene>
<protein>
    <submittedName>
        <fullName evidence="2">Uncharacterized protein</fullName>
    </submittedName>
</protein>
<name>A0A7J2TGI2_ARCFL</name>
<dbReference type="InterPro" id="IPR009010">
    <property type="entry name" value="Asp_de-COase-like_dom_sf"/>
</dbReference>
<evidence type="ECO:0000256" key="1">
    <source>
        <dbReference type="SAM" id="Coils"/>
    </source>
</evidence>
<sequence>MNMETELKRLLEEKDKKIEELQAKIKDLERKLKYYEIREVYQGIIPDEVIQKLVELPPEVMVLEIGKYLRGVSTLKLEKAEEKEKPAEKMAEKVEITGERGLKAKVGVDLSFTQRYDFTGSDVAMLGEDLMNALKVSEGDYIVVQKNGSVNLRVIPYSKSGFIVLPSWVREKIGAKLNDFVEVMKK</sequence>
<dbReference type="EMBL" id="DSLA01000017">
    <property type="protein sequence ID" value="HEH34703.1"/>
    <property type="molecule type" value="Genomic_DNA"/>
</dbReference>